<protein>
    <recommendedName>
        <fullName evidence="4">Flagellar assembly protein FliH</fullName>
    </recommendedName>
</protein>
<dbReference type="PRINTS" id="PR01003">
    <property type="entry name" value="FLGFLIH"/>
</dbReference>
<evidence type="ECO:0000256" key="10">
    <source>
        <dbReference type="SAM" id="MobiDB-lite"/>
    </source>
</evidence>
<keyword evidence="7" id="KW-1005">Bacterial flagellum biogenesis</keyword>
<sequence length="327" mass="35903">MTNPDDQADKTAAHEESQTGFSHWQLPDVTPVVDTSAENMFGRKAAQREPVEVEQRILPPTLAEIEEIRAEAETEGFSQGQQQGYQEGLEKGRLAGLEQGHQEGFSQGHEQGLEEGLAQAAEKIAQFDTLLAQFSAPLSLLDTEIEQSLVKLSMSLAKCVIGHELNTHPEHILTALRQGIDALPLKEQGINVRLHPEDLALVHQLYGKEQLEKNRWQLESDPSLRQGECVVSNVRSRVDMGLEHRIAAVFEGLVQSDNRLEQQKVQQQQAIEQQLTADKSTTASIDEMAGGDESASVNPTTASPVADNPQTDLSEQSHDDPSTPTAQ</sequence>
<evidence type="ECO:0000256" key="5">
    <source>
        <dbReference type="ARBA" id="ARBA00022448"/>
    </source>
</evidence>
<keyword evidence="6" id="KW-0963">Cytoplasm</keyword>
<accession>A0A1E5IVL8</accession>
<evidence type="ECO:0000313" key="12">
    <source>
        <dbReference type="EMBL" id="OEG74575.1"/>
    </source>
</evidence>
<keyword evidence="5" id="KW-0813">Transport</keyword>
<dbReference type="GO" id="GO:0044781">
    <property type="term" value="P:bacterial-type flagellum organization"/>
    <property type="evidence" value="ECO:0007669"/>
    <property type="project" value="UniProtKB-KW"/>
</dbReference>
<evidence type="ECO:0000256" key="9">
    <source>
        <dbReference type="ARBA" id="ARBA00023225"/>
    </source>
</evidence>
<comment type="similarity">
    <text evidence="3">Belongs to the FliH family.</text>
</comment>
<dbReference type="InterPro" id="IPR000563">
    <property type="entry name" value="Flag_FliH"/>
</dbReference>
<dbReference type="OrthoDB" id="8480773at2"/>
<feature type="domain" description="Flagellar assembly protein FliH/Type III secretion system HrpE" evidence="11">
    <location>
        <begin position="122"/>
        <end position="247"/>
    </location>
</feature>
<dbReference type="GO" id="GO:0005829">
    <property type="term" value="C:cytosol"/>
    <property type="evidence" value="ECO:0007669"/>
    <property type="project" value="TreeGrafter"/>
</dbReference>
<dbReference type="GO" id="GO:0003774">
    <property type="term" value="F:cytoskeletal motor activity"/>
    <property type="evidence" value="ECO:0007669"/>
    <property type="project" value="InterPro"/>
</dbReference>
<dbReference type="NCBIfam" id="NF004270">
    <property type="entry name" value="PRK05687.2-1"/>
    <property type="match status" value="1"/>
</dbReference>
<keyword evidence="9" id="KW-1006">Bacterial flagellum protein export</keyword>
<name>A0A1E5IVL8_SHECO</name>
<keyword evidence="12" id="KW-0966">Cell projection</keyword>
<feature type="compositionally biased region" description="Polar residues" evidence="10">
    <location>
        <begin position="275"/>
        <end position="284"/>
    </location>
</feature>
<feature type="region of interest" description="Disordered" evidence="10">
    <location>
        <begin position="1"/>
        <end position="29"/>
    </location>
</feature>
<comment type="subcellular location">
    <subcellularLocation>
        <location evidence="2">Cytoplasm</location>
    </subcellularLocation>
</comment>
<dbReference type="InterPro" id="IPR051472">
    <property type="entry name" value="T3SS_Stator/FliH"/>
</dbReference>
<evidence type="ECO:0000256" key="6">
    <source>
        <dbReference type="ARBA" id="ARBA00022490"/>
    </source>
</evidence>
<evidence type="ECO:0000256" key="7">
    <source>
        <dbReference type="ARBA" id="ARBA00022795"/>
    </source>
</evidence>
<dbReference type="RefSeq" id="WP_069670760.1">
    <property type="nucleotide sequence ID" value="NZ_MCBT01000018.1"/>
</dbReference>
<comment type="caution">
    <text evidence="12">The sequence shown here is derived from an EMBL/GenBank/DDBJ whole genome shotgun (WGS) entry which is preliminary data.</text>
</comment>
<evidence type="ECO:0000256" key="3">
    <source>
        <dbReference type="ARBA" id="ARBA00006602"/>
    </source>
</evidence>
<gene>
    <name evidence="12" type="ORF">BEL05_19265</name>
</gene>
<dbReference type="GO" id="GO:0071973">
    <property type="term" value="P:bacterial-type flagellum-dependent cell motility"/>
    <property type="evidence" value="ECO:0007669"/>
    <property type="project" value="InterPro"/>
</dbReference>
<keyword evidence="8" id="KW-0653">Protein transport</keyword>
<dbReference type="InterPro" id="IPR018035">
    <property type="entry name" value="Flagellar_FliH/T3SS_HrpE"/>
</dbReference>
<dbReference type="Pfam" id="PF02108">
    <property type="entry name" value="FliH"/>
    <property type="match status" value="1"/>
</dbReference>
<dbReference type="NCBIfam" id="NF004267">
    <property type="entry name" value="PRK05687.1-3"/>
    <property type="match status" value="1"/>
</dbReference>
<feature type="compositionally biased region" description="Polar residues" evidence="10">
    <location>
        <begin position="295"/>
        <end position="314"/>
    </location>
</feature>
<dbReference type="GO" id="GO:0009288">
    <property type="term" value="C:bacterial-type flagellum"/>
    <property type="evidence" value="ECO:0007669"/>
    <property type="project" value="InterPro"/>
</dbReference>
<reference evidence="12 13" key="1">
    <citation type="submission" date="2016-07" db="EMBL/GenBank/DDBJ databases">
        <title>Whole-genome of two Shewanella species isolated from a digestive organ of sea cucumber Apostichopus japonicus Selenka 1867.</title>
        <authorList>
            <person name="Hong H.-H."/>
            <person name="Choi H."/>
            <person name="Cheon S."/>
            <person name="Oh J.-S."/>
            <person name="Lee H.-G."/>
            <person name="Park C."/>
        </authorList>
    </citation>
    <scope>NUCLEOTIDE SEQUENCE [LARGE SCALE GENOMIC DNA]</scope>
    <source>
        <strain evidence="12 13">CSB03KR</strain>
    </source>
</reference>
<evidence type="ECO:0000256" key="1">
    <source>
        <dbReference type="ARBA" id="ARBA00003041"/>
    </source>
</evidence>
<dbReference type="EMBL" id="MCBT01000018">
    <property type="protein sequence ID" value="OEG74575.1"/>
    <property type="molecule type" value="Genomic_DNA"/>
</dbReference>
<dbReference type="AlphaFoldDB" id="A0A1E5IVL8"/>
<evidence type="ECO:0000256" key="2">
    <source>
        <dbReference type="ARBA" id="ARBA00004496"/>
    </source>
</evidence>
<dbReference type="Proteomes" id="UP000095230">
    <property type="component" value="Unassembled WGS sequence"/>
</dbReference>
<evidence type="ECO:0000313" key="13">
    <source>
        <dbReference type="Proteomes" id="UP000095230"/>
    </source>
</evidence>
<proteinExistence type="inferred from homology"/>
<feature type="region of interest" description="Disordered" evidence="10">
    <location>
        <begin position="275"/>
        <end position="327"/>
    </location>
</feature>
<dbReference type="GO" id="GO:0015031">
    <property type="term" value="P:protein transport"/>
    <property type="evidence" value="ECO:0007669"/>
    <property type="project" value="UniProtKB-KW"/>
</dbReference>
<evidence type="ECO:0000256" key="8">
    <source>
        <dbReference type="ARBA" id="ARBA00022927"/>
    </source>
</evidence>
<evidence type="ECO:0000259" key="11">
    <source>
        <dbReference type="Pfam" id="PF02108"/>
    </source>
</evidence>
<dbReference type="STRING" id="23.BEL05_19265"/>
<keyword evidence="12" id="KW-0969">Cilium</keyword>
<organism evidence="12 13">
    <name type="scientific">Shewanella colwelliana</name>
    <name type="common">Alteromonas colwelliana</name>
    <dbReference type="NCBI Taxonomy" id="23"/>
    <lineage>
        <taxon>Bacteria</taxon>
        <taxon>Pseudomonadati</taxon>
        <taxon>Pseudomonadota</taxon>
        <taxon>Gammaproteobacteria</taxon>
        <taxon>Alteromonadales</taxon>
        <taxon>Shewanellaceae</taxon>
        <taxon>Shewanella</taxon>
    </lineage>
</organism>
<feature type="compositionally biased region" description="Basic and acidic residues" evidence="10">
    <location>
        <begin position="7"/>
        <end position="17"/>
    </location>
</feature>
<dbReference type="PANTHER" id="PTHR34982:SF1">
    <property type="entry name" value="FLAGELLAR ASSEMBLY PROTEIN FLIH"/>
    <property type="match status" value="1"/>
</dbReference>
<comment type="function">
    <text evidence="1">Needed for flagellar regrowth and assembly.</text>
</comment>
<dbReference type="PANTHER" id="PTHR34982">
    <property type="entry name" value="YOP PROTEINS TRANSLOCATION PROTEIN L"/>
    <property type="match status" value="1"/>
</dbReference>
<evidence type="ECO:0000256" key="4">
    <source>
        <dbReference type="ARBA" id="ARBA00016507"/>
    </source>
</evidence>
<keyword evidence="12" id="KW-0282">Flagellum</keyword>